<dbReference type="AlphaFoldDB" id="A0A9X1MJM2"/>
<gene>
    <name evidence="3" type="ORF">LOC68_07815</name>
</gene>
<dbReference type="EMBL" id="JAJKFT010000004">
    <property type="protein sequence ID" value="MCC9628298.1"/>
    <property type="molecule type" value="Genomic_DNA"/>
</dbReference>
<evidence type="ECO:0000256" key="1">
    <source>
        <dbReference type="ARBA" id="ARBA00007613"/>
    </source>
</evidence>
<comment type="caution">
    <text evidence="3">The sequence shown here is derived from an EMBL/GenBank/DDBJ whole genome shotgun (WGS) entry which is preliminary data.</text>
</comment>
<dbReference type="SUPFAM" id="SSF56954">
    <property type="entry name" value="Outer membrane efflux proteins (OEP)"/>
    <property type="match status" value="1"/>
</dbReference>
<protein>
    <submittedName>
        <fullName evidence="3">TolC family protein</fullName>
    </submittedName>
</protein>
<feature type="compositionally biased region" description="Pro residues" evidence="2">
    <location>
        <begin position="82"/>
        <end position="92"/>
    </location>
</feature>
<dbReference type="Gene3D" id="1.20.1600.10">
    <property type="entry name" value="Outer membrane efflux proteins (OEP)"/>
    <property type="match status" value="1"/>
</dbReference>
<dbReference type="Proteomes" id="UP001139103">
    <property type="component" value="Unassembled WGS sequence"/>
</dbReference>
<dbReference type="PANTHER" id="PTHR30203">
    <property type="entry name" value="OUTER MEMBRANE CATION EFFLUX PROTEIN"/>
    <property type="match status" value="1"/>
</dbReference>
<evidence type="ECO:0000313" key="3">
    <source>
        <dbReference type="EMBL" id="MCC9628298.1"/>
    </source>
</evidence>
<feature type="region of interest" description="Disordered" evidence="2">
    <location>
        <begin position="75"/>
        <end position="94"/>
    </location>
</feature>
<organism evidence="3 4">
    <name type="scientific">Blastopirellula sediminis</name>
    <dbReference type="NCBI Taxonomy" id="2894196"/>
    <lineage>
        <taxon>Bacteria</taxon>
        <taxon>Pseudomonadati</taxon>
        <taxon>Planctomycetota</taxon>
        <taxon>Planctomycetia</taxon>
        <taxon>Pirellulales</taxon>
        <taxon>Pirellulaceae</taxon>
        <taxon>Blastopirellula</taxon>
    </lineage>
</organism>
<dbReference type="GO" id="GO:0015562">
    <property type="term" value="F:efflux transmembrane transporter activity"/>
    <property type="evidence" value="ECO:0007669"/>
    <property type="project" value="InterPro"/>
</dbReference>
<dbReference type="InterPro" id="IPR003423">
    <property type="entry name" value="OMP_efflux"/>
</dbReference>
<dbReference type="RefSeq" id="WP_230217440.1">
    <property type="nucleotide sequence ID" value="NZ_JAJKFT010000004.1"/>
</dbReference>
<evidence type="ECO:0000256" key="2">
    <source>
        <dbReference type="SAM" id="MobiDB-lite"/>
    </source>
</evidence>
<comment type="similarity">
    <text evidence="1">Belongs to the outer membrane factor (OMF) (TC 1.B.17) family.</text>
</comment>
<proteinExistence type="inferred from homology"/>
<reference evidence="3" key="1">
    <citation type="submission" date="2021-11" db="EMBL/GenBank/DDBJ databases">
        <title>Genome sequence.</title>
        <authorList>
            <person name="Sun Q."/>
        </authorList>
    </citation>
    <scope>NUCLEOTIDE SEQUENCE</scope>
    <source>
        <strain evidence="3">JC732</strain>
    </source>
</reference>
<accession>A0A9X1MJM2</accession>
<dbReference type="PANTHER" id="PTHR30203:SF24">
    <property type="entry name" value="BLR4935 PROTEIN"/>
    <property type="match status" value="1"/>
</dbReference>
<dbReference type="Pfam" id="PF02321">
    <property type="entry name" value="OEP"/>
    <property type="match status" value="2"/>
</dbReference>
<sequence length="484" mass="52688">MHKASIAFTLGLAAITSGCRTTSTRHEAPTIVSTAAPTATAIASAEQALSQSSDLPPVTTAPHDLPATKLVSFHQDSEPGEPIAPPAVPSPVQPAGAWSLSELEQMALQNNPAMAEAVARVNAAHGNWVQVGLAPNPVLGYSGQQLGSGGLATQTGMYVGQEFVTGHKLSLNREVAAWEIQKAERDLDAFRLRVLTDVRIGYYDVLIAQRRRELAMELVQIAERGEQSAEALFKGQEVSQADPLRARVEADTARIVLQNSINQHIEAWRRLTAVLGMPEMQIQPVHGEIKAEDINLQWDETLANLMQESPELAAALANVEAAHWAVQRAYAEVIPNIEVQAIIQDDRGTRGTDGNLQVTLPLPLWNRNQGGIQQAHAEAAAANRAADKLSMDLQARLAVAFQRYESARNQVDQYARPGGILENAQRSLELIRVGYEADEFSVLDLLSAQRTYFQTNLAYLDSQRELWISATEIRGLMLQGSLSK</sequence>
<dbReference type="InterPro" id="IPR010131">
    <property type="entry name" value="MdtP/NodT-like"/>
</dbReference>
<evidence type="ECO:0000313" key="4">
    <source>
        <dbReference type="Proteomes" id="UP001139103"/>
    </source>
</evidence>
<keyword evidence="4" id="KW-1185">Reference proteome</keyword>
<name>A0A9X1MJM2_9BACT</name>
<dbReference type="PROSITE" id="PS51257">
    <property type="entry name" value="PROKAR_LIPOPROTEIN"/>
    <property type="match status" value="1"/>
</dbReference>